<keyword evidence="4" id="KW-1185">Reference proteome</keyword>
<feature type="compositionally biased region" description="Polar residues" evidence="1">
    <location>
        <begin position="255"/>
        <end position="268"/>
    </location>
</feature>
<gene>
    <name evidence="3" type="ORF">PPERSA_09437</name>
</gene>
<keyword evidence="2" id="KW-0472">Membrane</keyword>
<dbReference type="Proteomes" id="UP000054937">
    <property type="component" value="Unassembled WGS sequence"/>
</dbReference>
<feature type="region of interest" description="Disordered" evidence="1">
    <location>
        <begin position="123"/>
        <end position="143"/>
    </location>
</feature>
<organism evidence="3 4">
    <name type="scientific">Pseudocohnilembus persalinus</name>
    <name type="common">Ciliate</name>
    <dbReference type="NCBI Taxonomy" id="266149"/>
    <lineage>
        <taxon>Eukaryota</taxon>
        <taxon>Sar</taxon>
        <taxon>Alveolata</taxon>
        <taxon>Ciliophora</taxon>
        <taxon>Intramacronucleata</taxon>
        <taxon>Oligohymenophorea</taxon>
        <taxon>Scuticociliatia</taxon>
        <taxon>Philasterida</taxon>
        <taxon>Pseudocohnilembidae</taxon>
        <taxon>Pseudocohnilembus</taxon>
    </lineage>
</organism>
<sequence>MNFQCMIIAWVVFVMIYFGLGVFALLFSQGNIYCKSIASLVFLLSACAALKNSLNLQITDRLVSMLLTFFTVDFPLIFFIKLFWVHNQNTREQQDEENKKQLSTSLIRQTPINFTVREKEKKKNFYSTNSSNTGSSDQSGSEIFTNIDFDPQKNLMHVAQQSNKRSKSPELDDFSGSGSRCNSKNSLQLFSRNSSARGSINYGNCKIKKVFSSFSNDGIHYRDTGDNKQLKYQKINNDQSEMELLYQDENLNSSLKKSQNLHNVSRTSSSERRQNIENNKNQEKKIQENGKVYNYQPQQCSQILEDMKESQFTLQNYSDQSKQNNEENKQIDLSNMLNKKASANGKQGSECEILSNTSLGSVKVNQIKQQNKSEKNQAINNKHKQNNYNLQFLKKDPKKRSTVSKKSECKGQPSSYSECSGISFNL</sequence>
<feature type="compositionally biased region" description="Polar residues" evidence="1">
    <location>
        <begin position="412"/>
        <end position="426"/>
    </location>
</feature>
<evidence type="ECO:0008006" key="5">
    <source>
        <dbReference type="Google" id="ProtNLM"/>
    </source>
</evidence>
<feature type="compositionally biased region" description="Polar residues" evidence="1">
    <location>
        <begin position="176"/>
        <end position="185"/>
    </location>
</feature>
<name>A0A0V0Q9R2_PSEPJ</name>
<keyword evidence="2" id="KW-1133">Transmembrane helix</keyword>
<comment type="caution">
    <text evidence="3">The sequence shown here is derived from an EMBL/GenBank/DDBJ whole genome shotgun (WGS) entry which is preliminary data.</text>
</comment>
<feature type="transmembrane region" description="Helical" evidence="2">
    <location>
        <begin position="32"/>
        <end position="50"/>
    </location>
</feature>
<evidence type="ECO:0000256" key="2">
    <source>
        <dbReference type="SAM" id="Phobius"/>
    </source>
</evidence>
<feature type="transmembrane region" description="Helical" evidence="2">
    <location>
        <begin position="62"/>
        <end position="84"/>
    </location>
</feature>
<dbReference type="AlphaFoldDB" id="A0A0V0Q9R2"/>
<dbReference type="InParanoid" id="A0A0V0Q9R2"/>
<evidence type="ECO:0000313" key="4">
    <source>
        <dbReference type="Proteomes" id="UP000054937"/>
    </source>
</evidence>
<feature type="region of interest" description="Disordered" evidence="1">
    <location>
        <begin position="158"/>
        <end position="185"/>
    </location>
</feature>
<feature type="region of interest" description="Disordered" evidence="1">
    <location>
        <begin position="255"/>
        <end position="292"/>
    </location>
</feature>
<feature type="compositionally biased region" description="Low complexity" evidence="1">
    <location>
        <begin position="127"/>
        <end position="141"/>
    </location>
</feature>
<reference evidence="3 4" key="1">
    <citation type="journal article" date="2015" name="Sci. Rep.">
        <title>Genome of the facultative scuticociliatosis pathogen Pseudocohnilembus persalinus provides insight into its virulence through horizontal gene transfer.</title>
        <authorList>
            <person name="Xiong J."/>
            <person name="Wang G."/>
            <person name="Cheng J."/>
            <person name="Tian M."/>
            <person name="Pan X."/>
            <person name="Warren A."/>
            <person name="Jiang C."/>
            <person name="Yuan D."/>
            <person name="Miao W."/>
        </authorList>
    </citation>
    <scope>NUCLEOTIDE SEQUENCE [LARGE SCALE GENOMIC DNA]</scope>
    <source>
        <strain evidence="3">36N120E</strain>
    </source>
</reference>
<accession>A0A0V0Q9R2</accession>
<feature type="region of interest" description="Disordered" evidence="1">
    <location>
        <begin position="392"/>
        <end position="426"/>
    </location>
</feature>
<proteinExistence type="predicted"/>
<evidence type="ECO:0000313" key="3">
    <source>
        <dbReference type="EMBL" id="KRW98912.1"/>
    </source>
</evidence>
<dbReference type="EMBL" id="LDAU01000225">
    <property type="protein sequence ID" value="KRW98912.1"/>
    <property type="molecule type" value="Genomic_DNA"/>
</dbReference>
<feature type="transmembrane region" description="Helical" evidence="2">
    <location>
        <begin position="7"/>
        <end position="26"/>
    </location>
</feature>
<feature type="compositionally biased region" description="Basic and acidic residues" evidence="1">
    <location>
        <begin position="269"/>
        <end position="288"/>
    </location>
</feature>
<keyword evidence="2" id="KW-0812">Transmembrane</keyword>
<evidence type="ECO:0000256" key="1">
    <source>
        <dbReference type="SAM" id="MobiDB-lite"/>
    </source>
</evidence>
<protein>
    <recommendedName>
        <fullName evidence="5">Transmembrane protein</fullName>
    </recommendedName>
</protein>